<dbReference type="PANTHER" id="PTHR30041:SF8">
    <property type="entry name" value="PROTEIN YFFB"/>
    <property type="match status" value="1"/>
</dbReference>
<dbReference type="PANTHER" id="PTHR30041">
    <property type="entry name" value="ARSENATE REDUCTASE"/>
    <property type="match status" value="1"/>
</dbReference>
<dbReference type="Pfam" id="PF03960">
    <property type="entry name" value="ArsC"/>
    <property type="match status" value="1"/>
</dbReference>
<protein>
    <submittedName>
        <fullName evidence="3">Arsenate reductase and related</fullName>
    </submittedName>
</protein>
<dbReference type="AlphaFoldDB" id="D9SGU2"/>
<dbReference type="KEGG" id="gca:Galf_1728"/>
<dbReference type="InterPro" id="IPR006504">
    <property type="entry name" value="Tscrpt_reg_Spx/MgsR"/>
</dbReference>
<dbReference type="NCBIfam" id="TIGR01617">
    <property type="entry name" value="arsC_related"/>
    <property type="match status" value="1"/>
</dbReference>
<dbReference type="STRING" id="395494.Galf_1728"/>
<gene>
    <name evidence="3" type="ordered locus">Galf_1728</name>
</gene>
<dbReference type="Proteomes" id="UP000001235">
    <property type="component" value="Chromosome"/>
</dbReference>
<dbReference type="PROSITE" id="PS51353">
    <property type="entry name" value="ARSC"/>
    <property type="match status" value="1"/>
</dbReference>
<evidence type="ECO:0000313" key="3">
    <source>
        <dbReference type="EMBL" id="ADL55739.1"/>
    </source>
</evidence>
<proteinExistence type="inferred from homology"/>
<dbReference type="InterPro" id="IPR006660">
    <property type="entry name" value="Arsenate_reductase-like"/>
</dbReference>
<evidence type="ECO:0000256" key="1">
    <source>
        <dbReference type="ARBA" id="ARBA00007198"/>
    </source>
</evidence>
<accession>D9SGU2</accession>
<name>D9SGU2_GALCS</name>
<dbReference type="InterPro" id="IPR036249">
    <property type="entry name" value="Thioredoxin-like_sf"/>
</dbReference>
<evidence type="ECO:0000313" key="4">
    <source>
        <dbReference type="Proteomes" id="UP000001235"/>
    </source>
</evidence>
<dbReference type="SUPFAM" id="SSF52833">
    <property type="entry name" value="Thioredoxin-like"/>
    <property type="match status" value="1"/>
</dbReference>
<dbReference type="HOGENOM" id="CLU_116644_2_1_4"/>
<dbReference type="eggNOG" id="COG1393">
    <property type="taxonomic scope" value="Bacteria"/>
</dbReference>
<organism evidence="3 4">
    <name type="scientific">Gallionella capsiferriformans (strain ES-2)</name>
    <name type="common">Gallionella ferruginea capsiferriformans (strain ES-2)</name>
    <dbReference type="NCBI Taxonomy" id="395494"/>
    <lineage>
        <taxon>Bacteria</taxon>
        <taxon>Pseudomonadati</taxon>
        <taxon>Pseudomonadota</taxon>
        <taxon>Betaproteobacteria</taxon>
        <taxon>Nitrosomonadales</taxon>
        <taxon>Gallionellaceae</taxon>
        <taxon>Gallionella</taxon>
    </lineage>
</organism>
<comment type="similarity">
    <text evidence="1 2">Belongs to the ArsC family.</text>
</comment>
<sequence>MIKLYGNANCSTVKKARDWLTAHHIAVEFHDFKKSGLDASIVENWLSQRDQSELINRKGLTWRALTDEQKQSIKDDTSALALMIDKTSVVKRPVLEQAGRVLHIGFDPLAYAHLFNKEVKS</sequence>
<dbReference type="Gene3D" id="3.40.30.10">
    <property type="entry name" value="Glutaredoxin"/>
    <property type="match status" value="1"/>
</dbReference>
<dbReference type="EMBL" id="CP002159">
    <property type="protein sequence ID" value="ADL55739.1"/>
    <property type="molecule type" value="Genomic_DNA"/>
</dbReference>
<evidence type="ECO:0000256" key="2">
    <source>
        <dbReference type="PROSITE-ProRule" id="PRU01282"/>
    </source>
</evidence>
<keyword evidence="4" id="KW-1185">Reference proteome</keyword>
<reference evidence="3 4" key="1">
    <citation type="submission" date="2010-08" db="EMBL/GenBank/DDBJ databases">
        <title>Complete sequence of Gallionella capsiferriformans ES-2.</title>
        <authorList>
            <consortium name="US DOE Joint Genome Institute"/>
            <person name="Lucas S."/>
            <person name="Copeland A."/>
            <person name="Lapidus A."/>
            <person name="Cheng J.-F."/>
            <person name="Bruce D."/>
            <person name="Goodwin L."/>
            <person name="Pitluck S."/>
            <person name="Chertkov O."/>
            <person name="Davenport K.W."/>
            <person name="Detter J.C."/>
            <person name="Han C."/>
            <person name="Tapia R."/>
            <person name="Land M."/>
            <person name="Hauser L."/>
            <person name="Chang Y.-J."/>
            <person name="Jeffries C."/>
            <person name="Kyrpides N."/>
            <person name="Ivanova N."/>
            <person name="Mikhailova N."/>
            <person name="Shelobolina E.S."/>
            <person name="Picardal F."/>
            <person name="Roden E."/>
            <person name="Emerson D."/>
            <person name="Woyke T."/>
        </authorList>
    </citation>
    <scope>NUCLEOTIDE SEQUENCE [LARGE SCALE GENOMIC DNA]</scope>
    <source>
        <strain evidence="3 4">ES-2</strain>
    </source>
</reference>